<keyword evidence="5 6" id="KW-0472">Membrane</keyword>
<evidence type="ECO:0000256" key="1">
    <source>
        <dbReference type="ARBA" id="ARBA00004141"/>
    </source>
</evidence>
<dbReference type="PANTHER" id="PTHR11266">
    <property type="entry name" value="PEROXISOMAL MEMBRANE PROTEIN 2, PXMP2 MPV17"/>
    <property type="match status" value="1"/>
</dbReference>
<dbReference type="GO" id="GO:0016020">
    <property type="term" value="C:membrane"/>
    <property type="evidence" value="ECO:0007669"/>
    <property type="project" value="UniProtKB-SubCell"/>
</dbReference>
<dbReference type="Pfam" id="PF04117">
    <property type="entry name" value="Mpv17_PMP22"/>
    <property type="match status" value="1"/>
</dbReference>
<feature type="transmembrane region" description="Helical" evidence="6">
    <location>
        <begin position="102"/>
        <end position="121"/>
    </location>
</feature>
<keyword evidence="3 6" id="KW-0812">Transmembrane</keyword>
<protein>
    <submittedName>
        <fullName evidence="7">Blast:Mpv17-like protein 2</fullName>
    </submittedName>
</protein>
<proteinExistence type="inferred from homology"/>
<dbReference type="GO" id="GO:0005739">
    <property type="term" value="C:mitochondrion"/>
    <property type="evidence" value="ECO:0007669"/>
    <property type="project" value="TreeGrafter"/>
</dbReference>
<evidence type="ECO:0000256" key="5">
    <source>
        <dbReference type="ARBA" id="ARBA00023136"/>
    </source>
</evidence>
<evidence type="ECO:0000256" key="2">
    <source>
        <dbReference type="ARBA" id="ARBA00006824"/>
    </source>
</evidence>
<sequence length="246" mass="28593">MASPINNDSSSLFGQLLDERGIVIGRTDTPSAIYGYTSPHAYEKEEKRRAAVKMFRHIINFTNKYKILRGMISYGTLWPCGCLIEQTMIEKKTFRTYDWMKCLRFSLFGFFFMGPTIYVWIRLAGVMWPRTDIKSSLCKAITEQTAYDPMAISSFLFFMTLMEGNSYAQARQEVSDKFLDAYKVGVIYWPCVQTVNFAFVPARNQVVFTSFFSMCWTTFLAYVKFLQLHPTVDVDHHAMDIHFLEM</sequence>
<gene>
    <name evidence="7" type="ORF">DGUA_6G017210</name>
</gene>
<comment type="similarity">
    <text evidence="2 6">Belongs to the peroxisomal membrane protein PXMP2/4 family.</text>
</comment>
<dbReference type="OrthoDB" id="10267969at2759"/>
<evidence type="ECO:0000256" key="6">
    <source>
        <dbReference type="RuleBase" id="RU363053"/>
    </source>
</evidence>
<dbReference type="Proteomes" id="UP000268350">
    <property type="component" value="Unassembled WGS sequence"/>
</dbReference>
<dbReference type="InterPro" id="IPR007248">
    <property type="entry name" value="Mpv17_PMP22"/>
</dbReference>
<keyword evidence="8" id="KW-1185">Reference proteome</keyword>
<feature type="transmembrane region" description="Helical" evidence="6">
    <location>
        <begin position="206"/>
        <end position="223"/>
    </location>
</feature>
<dbReference type="EMBL" id="OUUW01000008">
    <property type="protein sequence ID" value="SPP84593.1"/>
    <property type="molecule type" value="Genomic_DNA"/>
</dbReference>
<accession>A0A3B0JU56</accession>
<dbReference type="AlphaFoldDB" id="A0A3B0JU56"/>
<dbReference type="PANTHER" id="PTHR11266:SF26">
    <property type="entry name" value="IP08061P"/>
    <property type="match status" value="1"/>
</dbReference>
<comment type="subcellular location">
    <subcellularLocation>
        <location evidence="1">Membrane</location>
        <topology evidence="1">Multi-pass membrane protein</topology>
    </subcellularLocation>
</comment>
<dbReference type="STRING" id="7266.A0A3B0JU56"/>
<evidence type="ECO:0000313" key="8">
    <source>
        <dbReference type="Proteomes" id="UP000268350"/>
    </source>
</evidence>
<name>A0A3B0JU56_DROGU</name>
<keyword evidence="4 6" id="KW-1133">Transmembrane helix</keyword>
<evidence type="ECO:0000256" key="3">
    <source>
        <dbReference type="ARBA" id="ARBA00022692"/>
    </source>
</evidence>
<reference evidence="8" key="1">
    <citation type="submission" date="2018-01" db="EMBL/GenBank/DDBJ databases">
        <authorList>
            <person name="Alioto T."/>
            <person name="Alioto T."/>
        </authorList>
    </citation>
    <scope>NUCLEOTIDE SEQUENCE [LARGE SCALE GENOMIC DNA]</scope>
</reference>
<evidence type="ECO:0000313" key="7">
    <source>
        <dbReference type="EMBL" id="SPP84593.1"/>
    </source>
</evidence>
<evidence type="ECO:0000256" key="4">
    <source>
        <dbReference type="ARBA" id="ARBA00022989"/>
    </source>
</evidence>
<organism evidence="7 8">
    <name type="scientific">Drosophila guanche</name>
    <name type="common">Fruit fly</name>
    <dbReference type="NCBI Taxonomy" id="7266"/>
    <lineage>
        <taxon>Eukaryota</taxon>
        <taxon>Metazoa</taxon>
        <taxon>Ecdysozoa</taxon>
        <taxon>Arthropoda</taxon>
        <taxon>Hexapoda</taxon>
        <taxon>Insecta</taxon>
        <taxon>Pterygota</taxon>
        <taxon>Neoptera</taxon>
        <taxon>Endopterygota</taxon>
        <taxon>Diptera</taxon>
        <taxon>Brachycera</taxon>
        <taxon>Muscomorpha</taxon>
        <taxon>Ephydroidea</taxon>
        <taxon>Drosophilidae</taxon>
        <taxon>Drosophila</taxon>
        <taxon>Sophophora</taxon>
    </lineage>
</organism>